<name>A0A5J9WH37_9POAL</name>
<evidence type="ECO:0000313" key="3">
    <source>
        <dbReference type="Proteomes" id="UP000324897"/>
    </source>
</evidence>
<feature type="region of interest" description="Disordered" evidence="1">
    <location>
        <begin position="1"/>
        <end position="104"/>
    </location>
</feature>
<feature type="compositionally biased region" description="Basic and acidic residues" evidence="1">
    <location>
        <begin position="64"/>
        <end position="73"/>
    </location>
</feature>
<feature type="compositionally biased region" description="Basic residues" evidence="1">
    <location>
        <begin position="1"/>
        <end position="19"/>
    </location>
</feature>
<reference evidence="2 3" key="1">
    <citation type="journal article" date="2019" name="Sci. Rep.">
        <title>A high-quality genome of Eragrostis curvula grass provides insights into Poaceae evolution and supports new strategies to enhance forage quality.</title>
        <authorList>
            <person name="Carballo J."/>
            <person name="Santos B.A.C.M."/>
            <person name="Zappacosta D."/>
            <person name="Garbus I."/>
            <person name="Selva J.P."/>
            <person name="Gallo C.A."/>
            <person name="Diaz A."/>
            <person name="Albertini E."/>
            <person name="Caccamo M."/>
            <person name="Echenique V."/>
        </authorList>
    </citation>
    <scope>NUCLEOTIDE SEQUENCE [LARGE SCALE GENOMIC DNA]</scope>
    <source>
        <strain evidence="3">cv. Victoria</strain>
        <tissue evidence="2">Leaf</tissue>
    </source>
</reference>
<feature type="non-terminal residue" evidence="2">
    <location>
        <position position="1"/>
    </location>
</feature>
<comment type="caution">
    <text evidence="2">The sequence shown here is derived from an EMBL/GenBank/DDBJ whole genome shotgun (WGS) entry which is preliminary data.</text>
</comment>
<protein>
    <submittedName>
        <fullName evidence="2">Uncharacterized protein</fullName>
    </submittedName>
</protein>
<evidence type="ECO:0000256" key="1">
    <source>
        <dbReference type="SAM" id="MobiDB-lite"/>
    </source>
</evidence>
<keyword evidence="3" id="KW-1185">Reference proteome</keyword>
<proteinExistence type="predicted"/>
<accession>A0A5J9WH37</accession>
<evidence type="ECO:0000313" key="2">
    <source>
        <dbReference type="EMBL" id="TVU47361.1"/>
    </source>
</evidence>
<dbReference type="EMBL" id="RWGY01000004">
    <property type="protein sequence ID" value="TVU47361.1"/>
    <property type="molecule type" value="Genomic_DNA"/>
</dbReference>
<sequence>LHARPITIHHVKRRRRRAGRRGEAAEKVEIKPRRGTDIHSSSPAPYLEIDQHLTPPPPSGSVHEIGRRGREETPPIPTASAAARGAVLGDGGQSGGRISNSKDHLRATFPSPWLLAGQMVTIDKCISCSLPRCYE</sequence>
<gene>
    <name evidence="2" type="ORF">EJB05_06960</name>
</gene>
<dbReference type="Proteomes" id="UP000324897">
    <property type="component" value="Chromosome 5"/>
</dbReference>
<feature type="compositionally biased region" description="Basic and acidic residues" evidence="1">
    <location>
        <begin position="20"/>
        <end position="37"/>
    </location>
</feature>
<organism evidence="2 3">
    <name type="scientific">Eragrostis curvula</name>
    <name type="common">weeping love grass</name>
    <dbReference type="NCBI Taxonomy" id="38414"/>
    <lineage>
        <taxon>Eukaryota</taxon>
        <taxon>Viridiplantae</taxon>
        <taxon>Streptophyta</taxon>
        <taxon>Embryophyta</taxon>
        <taxon>Tracheophyta</taxon>
        <taxon>Spermatophyta</taxon>
        <taxon>Magnoliopsida</taxon>
        <taxon>Liliopsida</taxon>
        <taxon>Poales</taxon>
        <taxon>Poaceae</taxon>
        <taxon>PACMAD clade</taxon>
        <taxon>Chloridoideae</taxon>
        <taxon>Eragrostideae</taxon>
        <taxon>Eragrostidinae</taxon>
        <taxon>Eragrostis</taxon>
    </lineage>
</organism>
<dbReference type="AlphaFoldDB" id="A0A5J9WH37"/>
<dbReference type="Gramene" id="TVU47361">
    <property type="protein sequence ID" value="TVU47361"/>
    <property type="gene ID" value="EJB05_06960"/>
</dbReference>